<keyword evidence="3" id="KW-1185">Reference proteome</keyword>
<organism evidence="2 3">
    <name type="scientific">Flavobacterium limnosediminis JC2902</name>
    <dbReference type="NCBI Taxonomy" id="1341181"/>
    <lineage>
        <taxon>Bacteria</taxon>
        <taxon>Pseudomonadati</taxon>
        <taxon>Bacteroidota</taxon>
        <taxon>Flavobacteriia</taxon>
        <taxon>Flavobacteriales</taxon>
        <taxon>Flavobacteriaceae</taxon>
        <taxon>Flavobacterium</taxon>
    </lineage>
</organism>
<dbReference type="eggNOG" id="ENOG502ZYH8">
    <property type="taxonomic scope" value="Bacteria"/>
</dbReference>
<evidence type="ECO:0008006" key="4">
    <source>
        <dbReference type="Google" id="ProtNLM"/>
    </source>
</evidence>
<evidence type="ECO:0000313" key="3">
    <source>
        <dbReference type="Proteomes" id="UP000018004"/>
    </source>
</evidence>
<dbReference type="OrthoDB" id="1373172at2"/>
<dbReference type="RefSeq" id="WP_023578854.1">
    <property type="nucleotide sequence ID" value="NZ_AVGG01000003.1"/>
</dbReference>
<comment type="caution">
    <text evidence="2">The sequence shown here is derived from an EMBL/GenBank/DDBJ whole genome shotgun (WGS) entry which is preliminary data.</text>
</comment>
<dbReference type="Proteomes" id="UP000018004">
    <property type="component" value="Unassembled WGS sequence"/>
</dbReference>
<name>V6SSN1_9FLAO</name>
<dbReference type="STRING" id="1341181.FLJC2902T_12090"/>
<gene>
    <name evidence="2" type="ORF">FLJC2902T_12090</name>
</gene>
<evidence type="ECO:0000256" key="1">
    <source>
        <dbReference type="SAM" id="SignalP"/>
    </source>
</evidence>
<proteinExistence type="predicted"/>
<sequence length="153" mass="16678">MKKLVFGFVVLFGLNATASGSVKSGELNKCMDVLNEKCVIGDNLLKLNFHFEFGRASKECAGWGICKLDVTLEGEPSDFIGMMNRNGNLQIEISKKGMDSIAKIFGGKTIIIEEDFTLSKEVCYKVGLKEGYTIKAGKYSIVTDASGINSVIF</sequence>
<evidence type="ECO:0000313" key="2">
    <source>
        <dbReference type="EMBL" id="ESU29167.1"/>
    </source>
</evidence>
<keyword evidence="1" id="KW-0732">Signal</keyword>
<protein>
    <recommendedName>
        <fullName evidence="4">Lipoprotein</fullName>
    </recommendedName>
</protein>
<feature type="chain" id="PRO_5004750915" description="Lipoprotein" evidence="1">
    <location>
        <begin position="19"/>
        <end position="153"/>
    </location>
</feature>
<dbReference type="EMBL" id="AVGG01000003">
    <property type="protein sequence ID" value="ESU29167.1"/>
    <property type="molecule type" value="Genomic_DNA"/>
</dbReference>
<feature type="signal peptide" evidence="1">
    <location>
        <begin position="1"/>
        <end position="18"/>
    </location>
</feature>
<dbReference type="AlphaFoldDB" id="V6SSN1"/>
<accession>V6SSN1</accession>
<reference evidence="2 3" key="1">
    <citation type="submission" date="2013-08" db="EMBL/GenBank/DDBJ databases">
        <title>Flavobacterium limnosediminis JC2902 genome sequencing.</title>
        <authorList>
            <person name="Lee K."/>
            <person name="Yi H."/>
            <person name="Park S."/>
            <person name="Chun J."/>
        </authorList>
    </citation>
    <scope>NUCLEOTIDE SEQUENCE [LARGE SCALE GENOMIC DNA]</scope>
    <source>
        <strain evidence="2 3">JC2902</strain>
    </source>
</reference>
<dbReference type="PATRIC" id="fig|1341181.4.peg.1195"/>